<organism evidence="1 2">
    <name type="scientific">Mycoplana dimorpha</name>
    <dbReference type="NCBI Taxonomy" id="28320"/>
    <lineage>
        <taxon>Bacteria</taxon>
        <taxon>Pseudomonadati</taxon>
        <taxon>Pseudomonadota</taxon>
        <taxon>Alphaproteobacteria</taxon>
        <taxon>Hyphomicrobiales</taxon>
        <taxon>Rhizobiaceae</taxon>
        <taxon>Mycoplana</taxon>
    </lineage>
</organism>
<dbReference type="InterPro" id="IPR027417">
    <property type="entry name" value="P-loop_NTPase"/>
</dbReference>
<dbReference type="SUPFAM" id="SSF52540">
    <property type="entry name" value="P-loop containing nucleoside triphosphate hydrolases"/>
    <property type="match status" value="1"/>
</dbReference>
<reference evidence="1 2" key="1">
    <citation type="submission" date="2018-04" db="EMBL/GenBank/DDBJ databases">
        <title>Genomic Encyclopedia of Type Strains, Phase IV (KMG-IV): sequencing the most valuable type-strain genomes for metagenomic binning, comparative biology and taxonomic classification.</title>
        <authorList>
            <person name="Goeker M."/>
        </authorList>
    </citation>
    <scope>NUCLEOTIDE SEQUENCE [LARGE SCALE GENOMIC DNA]</scope>
    <source>
        <strain evidence="1 2">DSM 7138</strain>
    </source>
</reference>
<gene>
    <name evidence="1" type="ORF">C7449_11237</name>
</gene>
<evidence type="ECO:0000313" key="2">
    <source>
        <dbReference type="Proteomes" id="UP000241247"/>
    </source>
</evidence>
<name>A0A2T5ANT1_MYCDI</name>
<proteinExistence type="predicted"/>
<keyword evidence="2" id="KW-1185">Reference proteome</keyword>
<evidence type="ECO:0000313" key="1">
    <source>
        <dbReference type="EMBL" id="PTM88404.1"/>
    </source>
</evidence>
<accession>A0A2T5ANT1</accession>
<dbReference type="EMBL" id="PZZZ01000012">
    <property type="protein sequence ID" value="PTM88404.1"/>
    <property type="molecule type" value="Genomic_DNA"/>
</dbReference>
<dbReference type="AlphaFoldDB" id="A0A2T5ANT1"/>
<sequence length="769" mass="82528">MADTKENKPPRTFATGGGNATASGVTFQASVGASFAVSGLAETPIDPRLGLGQAVPVALRFETEAPVDDVLVELSSGGWVFVQGKNSLSSSESTDSELGKTCDEFIRLWELATKGSGQHGWDRSLQAGSDALLIAVGPQTSGTIKYDLASALDKNRSGALLTLTDPEKAILDRFRKLVQDVIAKRGDRAAGIHVEDVLPFVFVFTYDFGGPHRTAATAWLSNVLVQPSAAPAAFALLETECARRMSARDGASIKGVRALLASSGVAVKAPPQFERDIQTMRQRTLEVASRLAEFEKTRSGSENLTIKREASSAVVSAATIGSLVLIGDPGVGKSAIINDAARQMQAAGNEVVLLAVDQLDVGTQEGLSGHLGLLHPLVTVLANWPGAGPAYLFLDALDASRFAKSETLIRNIMREVMKLEGGRWRVVASIRTFDLLVGNEFKALFRDVPPDPNFVDQRFSSVRHVRVGEWTDDELAQLLAKIPSLATALELGGAKLADLAHVPFNTQLLVELLSDGTPAEQFGDLRSQAQLMDLYWNRRISPFGNEAVQCLRQTVSVMIDRNRMQARSVDAGAGTAQALDRMQQQGVLVSTNSGRDVAFRHHILFDYVAGRVLIDLEDQTSLKDRLKGSGSGLLLAPALSFALQHLWDSSDATRSAFWQGVCGLAGGPSVDPVARIATARVAAELPTVEGDMEGLLSMLRAHGADTAFECVKQVVGAMTIRLEDEVDEVALEPWAYLAEGLAPYVSSVAWPLRTLVATLLDRRDRDAKN</sequence>
<dbReference type="Proteomes" id="UP000241247">
    <property type="component" value="Unassembled WGS sequence"/>
</dbReference>
<protein>
    <submittedName>
        <fullName evidence="1">Uncharacterized protein</fullName>
    </submittedName>
</protein>
<comment type="caution">
    <text evidence="1">The sequence shown here is derived from an EMBL/GenBank/DDBJ whole genome shotgun (WGS) entry which is preliminary data.</text>
</comment>